<evidence type="ECO:0000256" key="3">
    <source>
        <dbReference type="ARBA" id="ARBA00012621"/>
    </source>
</evidence>
<comment type="subcellular location">
    <subcellularLocation>
        <location evidence="1">Cell envelope</location>
    </subcellularLocation>
    <subcellularLocation>
        <location evidence="11">Cell membrane</location>
    </subcellularLocation>
</comment>
<dbReference type="Proteomes" id="UP000304912">
    <property type="component" value="Chromosome"/>
</dbReference>
<comment type="similarity">
    <text evidence="11">Belongs to the glycosyltransferase group 1 family.</text>
</comment>
<feature type="transmembrane region" description="Helical" evidence="11">
    <location>
        <begin position="14"/>
        <end position="34"/>
    </location>
</feature>
<dbReference type="Gene3D" id="3.40.50.2000">
    <property type="entry name" value="Glycogen Phosphorylase B"/>
    <property type="match status" value="1"/>
</dbReference>
<protein>
    <recommendedName>
        <fullName evidence="4 11">3-deoxy-D-manno-octulosonic acid transferase</fullName>
        <shortName evidence="11">Kdo transferase</shortName>
        <ecNumber evidence="3 11">2.4.99.12</ecNumber>
    </recommendedName>
    <alternativeName>
        <fullName evidence="7 11">Lipid IV(A) 3-deoxy-D-manno-octulosonic acid transferase</fullName>
    </alternativeName>
</protein>
<evidence type="ECO:0000256" key="4">
    <source>
        <dbReference type="ARBA" id="ARBA00019077"/>
    </source>
</evidence>
<keyword evidence="11" id="KW-0448">Lipopolysaccharide biosynthesis</keyword>
<dbReference type="Pfam" id="PF04413">
    <property type="entry name" value="Glycos_transf_N"/>
    <property type="match status" value="1"/>
</dbReference>
<dbReference type="PANTHER" id="PTHR42755">
    <property type="entry name" value="3-DEOXY-MANNO-OCTULOSONATE CYTIDYLYLTRANSFERASE"/>
    <property type="match status" value="1"/>
</dbReference>
<gene>
    <name evidence="14" type="ORF">FBQ74_15865</name>
</gene>
<dbReference type="RefSeq" id="WP_139757589.1">
    <property type="nucleotide sequence ID" value="NZ_CP039852.1"/>
</dbReference>
<comment type="catalytic activity">
    <reaction evidence="8 11">
        <text>lipid IVA (E. coli) + CMP-3-deoxy-beta-D-manno-octulosonate = alpha-Kdo-(2-&gt;6)-lipid IVA (E. coli) + CMP + H(+)</text>
        <dbReference type="Rhea" id="RHEA:28066"/>
        <dbReference type="ChEBI" id="CHEBI:15378"/>
        <dbReference type="ChEBI" id="CHEBI:58603"/>
        <dbReference type="ChEBI" id="CHEBI:60364"/>
        <dbReference type="ChEBI" id="CHEBI:60377"/>
        <dbReference type="ChEBI" id="CHEBI:85987"/>
        <dbReference type="EC" id="2.4.99.12"/>
    </reaction>
</comment>
<dbReference type="GO" id="GO:0009244">
    <property type="term" value="P:lipopolysaccharide core region biosynthetic process"/>
    <property type="evidence" value="ECO:0007669"/>
    <property type="project" value="UniProtKB-UniRule"/>
</dbReference>
<evidence type="ECO:0000256" key="2">
    <source>
        <dbReference type="ARBA" id="ARBA00004713"/>
    </source>
</evidence>
<dbReference type="UniPathway" id="UPA00958"/>
<evidence type="ECO:0000256" key="7">
    <source>
        <dbReference type="ARBA" id="ARBA00031445"/>
    </source>
</evidence>
<evidence type="ECO:0000259" key="13">
    <source>
        <dbReference type="Pfam" id="PF04413"/>
    </source>
</evidence>
<dbReference type="KEGG" id="salk:FBQ74_15865"/>
<keyword evidence="11" id="KW-0812">Transmembrane</keyword>
<evidence type="ECO:0000313" key="14">
    <source>
        <dbReference type="EMBL" id="QCZ94853.1"/>
    </source>
</evidence>
<comment type="pathway">
    <text evidence="2 11">Bacterial outer membrane biogenesis; LPS core biosynthesis.</text>
</comment>
<evidence type="ECO:0000313" key="15">
    <source>
        <dbReference type="Proteomes" id="UP000304912"/>
    </source>
</evidence>
<dbReference type="InterPro" id="IPR001296">
    <property type="entry name" value="Glyco_trans_1"/>
</dbReference>
<dbReference type="EC" id="2.4.99.12" evidence="3 11"/>
<evidence type="ECO:0000256" key="5">
    <source>
        <dbReference type="ARBA" id="ARBA00022519"/>
    </source>
</evidence>
<dbReference type="GO" id="GO:0030313">
    <property type="term" value="C:cell envelope"/>
    <property type="evidence" value="ECO:0007669"/>
    <property type="project" value="UniProtKB-SubCell"/>
</dbReference>
<dbReference type="GO" id="GO:0009245">
    <property type="term" value="P:lipid A biosynthetic process"/>
    <property type="evidence" value="ECO:0007669"/>
    <property type="project" value="TreeGrafter"/>
</dbReference>
<dbReference type="Pfam" id="PF00534">
    <property type="entry name" value="Glycos_transf_1"/>
    <property type="match status" value="1"/>
</dbReference>
<organism evidence="14 15">
    <name type="scientific">Salinimonas iocasae</name>
    <dbReference type="NCBI Taxonomy" id="2572577"/>
    <lineage>
        <taxon>Bacteria</taxon>
        <taxon>Pseudomonadati</taxon>
        <taxon>Pseudomonadota</taxon>
        <taxon>Gammaproteobacteria</taxon>
        <taxon>Alteromonadales</taxon>
        <taxon>Alteromonadaceae</taxon>
        <taxon>Alteromonas/Salinimonas group</taxon>
        <taxon>Salinimonas</taxon>
    </lineage>
</organism>
<dbReference type="InterPro" id="IPR039901">
    <property type="entry name" value="Kdotransferase"/>
</dbReference>
<dbReference type="InterPro" id="IPR007507">
    <property type="entry name" value="Glycos_transf_N"/>
</dbReference>
<evidence type="ECO:0000256" key="9">
    <source>
        <dbReference type="PIRSR" id="PIRSR639901-1"/>
    </source>
</evidence>
<dbReference type="FunFam" id="3.40.50.11720:FF:000001">
    <property type="entry name" value="3-deoxy-D-manno-octulosonic acid transferase"/>
    <property type="match status" value="1"/>
</dbReference>
<evidence type="ECO:0000256" key="11">
    <source>
        <dbReference type="RuleBase" id="RU365103"/>
    </source>
</evidence>
<keyword evidence="11" id="KW-1003">Cell membrane</keyword>
<feature type="domain" description="3-deoxy-D-manno-octulosonic-acid transferase N-terminal" evidence="13">
    <location>
        <begin position="48"/>
        <end position="225"/>
    </location>
</feature>
<dbReference type="SUPFAM" id="SSF53756">
    <property type="entry name" value="UDP-Glycosyltransferase/glycogen phosphorylase"/>
    <property type="match status" value="1"/>
</dbReference>
<keyword evidence="15" id="KW-1185">Reference proteome</keyword>
<name>A0A5B7YHW8_9ALTE</name>
<reference evidence="14 15" key="1">
    <citation type="submission" date="2019-04" db="EMBL/GenBank/DDBJ databases">
        <title>Salinimonas iocasae sp. nov., a halophilic bacterium isolated from the outer tube casing of tubeworms in Okinawa Trough.</title>
        <authorList>
            <person name="Zhang H."/>
            <person name="Wang H."/>
            <person name="Li C."/>
        </authorList>
    </citation>
    <scope>NUCLEOTIDE SEQUENCE [LARGE SCALE GENOMIC DNA]</scope>
    <source>
        <strain evidence="14 15">KX18D6</strain>
    </source>
</reference>
<evidence type="ECO:0000256" key="6">
    <source>
        <dbReference type="ARBA" id="ARBA00022679"/>
    </source>
</evidence>
<evidence type="ECO:0000259" key="12">
    <source>
        <dbReference type="Pfam" id="PF00534"/>
    </source>
</evidence>
<sequence>MASQYSTETISELLIRWLYSGLLLLAAPFAYLGLVKRGVRQHRHDTQHFLSRFGCVAKPASPGGYFFHCVSVGEVVAASCVVKQILQSEPDATITITTTTPTGSARVRAIFADRVHHFYLPFDFPFSMQWMLRRVQPRFVCITEVELWPNLIHACWKRNIPAVVINARMTDRSAARYKKISALFSPMLRKITKVCAQGPRDYENYEALGIREDKLLLTNNIKFDQATSLDSRQHSDFMGLQNCERYTVVAGSTHAPEEQVLLEAVQRLGDAHKTSEPLLIIVPRHPERFDTVAELLEGHGVSFIRTSVNDVIRDDTDVILLDEMGRLNEAYAVADVAFVGGSLADKGGHNALEPAAFGIPVIMGPNTYNNPVICESLIASGGLHIKQNATEIFDQLSQWLTDSDKRSESGYAGKTVLTKNSGALQKTLQVLKSLK</sequence>
<keyword evidence="11" id="KW-1133">Transmembrane helix</keyword>
<keyword evidence="6 11" id="KW-0808">Transferase</keyword>
<feature type="active site" description="Proton acceptor" evidence="9">
    <location>
        <position position="74"/>
    </location>
</feature>
<proteinExistence type="inferred from homology"/>
<dbReference type="Gene3D" id="3.40.50.11720">
    <property type="entry name" value="3-Deoxy-D-manno-octulosonic-acid transferase, N-terminal domain"/>
    <property type="match status" value="1"/>
</dbReference>
<accession>A0A5B7YHW8</accession>
<feature type="site" description="Transition state stabilizer" evidence="10">
    <location>
        <position position="222"/>
    </location>
</feature>
<dbReference type="AlphaFoldDB" id="A0A5B7YHW8"/>
<evidence type="ECO:0000256" key="1">
    <source>
        <dbReference type="ARBA" id="ARBA00004196"/>
    </source>
</evidence>
<feature type="site" description="Transition state stabilizer" evidence="10">
    <location>
        <position position="144"/>
    </location>
</feature>
<dbReference type="EMBL" id="CP039852">
    <property type="protein sequence ID" value="QCZ94853.1"/>
    <property type="molecule type" value="Genomic_DNA"/>
</dbReference>
<keyword evidence="11" id="KW-0472">Membrane</keyword>
<dbReference type="InterPro" id="IPR038107">
    <property type="entry name" value="Glycos_transf_N_sf"/>
</dbReference>
<feature type="domain" description="Glycosyl transferase family 1" evidence="12">
    <location>
        <begin position="313"/>
        <end position="414"/>
    </location>
</feature>
<dbReference type="GO" id="GO:0043842">
    <property type="term" value="F:Kdo transferase activity"/>
    <property type="evidence" value="ECO:0007669"/>
    <property type="project" value="UniProtKB-EC"/>
</dbReference>
<evidence type="ECO:0000256" key="8">
    <source>
        <dbReference type="ARBA" id="ARBA00049183"/>
    </source>
</evidence>
<keyword evidence="5" id="KW-0997">Cell inner membrane</keyword>
<evidence type="ECO:0000256" key="10">
    <source>
        <dbReference type="PIRSR" id="PIRSR639901-2"/>
    </source>
</evidence>
<dbReference type="PANTHER" id="PTHR42755:SF1">
    <property type="entry name" value="3-DEOXY-D-MANNO-OCTULOSONIC ACID TRANSFERASE, MITOCHONDRIAL-RELATED"/>
    <property type="match status" value="1"/>
</dbReference>
<dbReference type="OrthoDB" id="9789797at2"/>
<comment type="function">
    <text evidence="11">Involved in lipopolysaccharide (LPS) biosynthesis. Catalyzes the transfer of 3-deoxy-D-manno-octulosonate (Kdo) residue(s) from CMP-Kdo to lipid IV(A), the tetraacyldisaccharide-1,4'-bisphosphate precursor of lipid A.</text>
</comment>
<dbReference type="GO" id="GO:0005886">
    <property type="term" value="C:plasma membrane"/>
    <property type="evidence" value="ECO:0007669"/>
    <property type="project" value="UniProtKB-SubCell"/>
</dbReference>